<sequence length="112" mass="11270">MAAIEFAGFLPILLLVALAAIQLGIAGYASLQANSAARAGARIESQEAYRGQCTAAGEAAMSGWLVSRGGTVTCSDGDIVTATATVPVPSLIPGFTFGPIEKSVAMPSDDVP</sequence>
<dbReference type="RefSeq" id="WP_229923322.1">
    <property type="nucleotide sequence ID" value="NZ_BNBN01000004.1"/>
</dbReference>
<feature type="domain" description="TadE-like" evidence="1">
    <location>
        <begin position="2"/>
        <end position="42"/>
    </location>
</feature>
<organism evidence="2 3">
    <name type="scientific">Streptomyces candidus</name>
    <dbReference type="NCBI Taxonomy" id="67283"/>
    <lineage>
        <taxon>Bacteria</taxon>
        <taxon>Bacillati</taxon>
        <taxon>Actinomycetota</taxon>
        <taxon>Actinomycetes</taxon>
        <taxon>Kitasatosporales</taxon>
        <taxon>Streptomycetaceae</taxon>
        <taxon>Streptomyces</taxon>
    </lineage>
</organism>
<dbReference type="AlphaFoldDB" id="A0A7X0HCN3"/>
<protein>
    <submittedName>
        <fullName evidence="2">Flp pilus assembly protein TadG</fullName>
    </submittedName>
</protein>
<dbReference type="InterPro" id="IPR012495">
    <property type="entry name" value="TadE-like_dom"/>
</dbReference>
<dbReference type="Proteomes" id="UP000540423">
    <property type="component" value="Unassembled WGS sequence"/>
</dbReference>
<name>A0A7X0HCN3_9ACTN</name>
<keyword evidence="3" id="KW-1185">Reference proteome</keyword>
<evidence type="ECO:0000313" key="2">
    <source>
        <dbReference type="EMBL" id="MBB6435183.1"/>
    </source>
</evidence>
<gene>
    <name evidence="2" type="ORF">HNQ79_001634</name>
</gene>
<comment type="caution">
    <text evidence="2">The sequence shown here is derived from an EMBL/GenBank/DDBJ whole genome shotgun (WGS) entry which is preliminary data.</text>
</comment>
<dbReference type="Pfam" id="PF07811">
    <property type="entry name" value="TadE"/>
    <property type="match status" value="1"/>
</dbReference>
<evidence type="ECO:0000313" key="3">
    <source>
        <dbReference type="Proteomes" id="UP000540423"/>
    </source>
</evidence>
<reference evidence="2 3" key="1">
    <citation type="submission" date="2020-08" db="EMBL/GenBank/DDBJ databases">
        <title>Genomic Encyclopedia of Type Strains, Phase IV (KMG-IV): sequencing the most valuable type-strain genomes for metagenomic binning, comparative biology and taxonomic classification.</title>
        <authorList>
            <person name="Goeker M."/>
        </authorList>
    </citation>
    <scope>NUCLEOTIDE SEQUENCE [LARGE SCALE GENOMIC DNA]</scope>
    <source>
        <strain evidence="2 3">DSM 40141</strain>
    </source>
</reference>
<accession>A0A7X0HCN3</accession>
<evidence type="ECO:0000259" key="1">
    <source>
        <dbReference type="Pfam" id="PF07811"/>
    </source>
</evidence>
<proteinExistence type="predicted"/>
<dbReference type="EMBL" id="JACHEM010000003">
    <property type="protein sequence ID" value="MBB6435183.1"/>
    <property type="molecule type" value="Genomic_DNA"/>
</dbReference>